<dbReference type="EMBL" id="QAYG01000006">
    <property type="protein sequence ID" value="PTW59730.1"/>
    <property type="molecule type" value="Genomic_DNA"/>
</dbReference>
<dbReference type="RefSeq" id="WP_245926818.1">
    <property type="nucleotide sequence ID" value="NZ_QAYG01000006.1"/>
</dbReference>
<sequence length="206" mass="21719">MFLPIRKMVTRLSAPALFAAAILAAALAPATSQAQATYGDNAPPGSESYSQDEVVDAGHRFFGKAAGGLASVVENAVSKYGQPNGYILGEEGSGAIVAGARYGEGELYTRNAGNHKVFWQGPSIGWDFGGDGARVMMLVYNLPSVDAIFRRYVGVNGSAYLVGGFGMTVLSNNEIYVVPIRAGVGARLGINVGYLKFTNKPTWNPF</sequence>
<gene>
    <name evidence="2" type="ORF">C8N35_106115</name>
</gene>
<comment type="caution">
    <text evidence="2">The sequence shown here is derived from an EMBL/GenBank/DDBJ whole genome shotgun (WGS) entry which is preliminary data.</text>
</comment>
<dbReference type="PIRSF" id="PIRSF033924">
    <property type="entry name" value="UCP033924"/>
    <property type="match status" value="1"/>
</dbReference>
<feature type="chain" id="PRO_5015710658" description="DUF1134 domain-containing protein" evidence="1">
    <location>
        <begin position="37"/>
        <end position="206"/>
    </location>
</feature>
<protein>
    <recommendedName>
        <fullName evidence="4">DUF1134 domain-containing protein</fullName>
    </recommendedName>
</protein>
<organism evidence="2 3">
    <name type="scientific">Breoghania corrubedonensis</name>
    <dbReference type="NCBI Taxonomy" id="665038"/>
    <lineage>
        <taxon>Bacteria</taxon>
        <taxon>Pseudomonadati</taxon>
        <taxon>Pseudomonadota</taxon>
        <taxon>Alphaproteobacteria</taxon>
        <taxon>Hyphomicrobiales</taxon>
        <taxon>Stappiaceae</taxon>
        <taxon>Breoghania</taxon>
    </lineage>
</organism>
<dbReference type="Proteomes" id="UP000244081">
    <property type="component" value="Unassembled WGS sequence"/>
</dbReference>
<evidence type="ECO:0000256" key="1">
    <source>
        <dbReference type="SAM" id="SignalP"/>
    </source>
</evidence>
<dbReference type="AlphaFoldDB" id="A0A2T5V7L7"/>
<feature type="signal peptide" evidence="1">
    <location>
        <begin position="1"/>
        <end position="36"/>
    </location>
</feature>
<name>A0A2T5V7L7_9HYPH</name>
<dbReference type="InterPro" id="IPR008325">
    <property type="entry name" value="EipA-like"/>
</dbReference>
<keyword evidence="3" id="KW-1185">Reference proteome</keyword>
<dbReference type="Pfam" id="PF06577">
    <property type="entry name" value="EipA"/>
    <property type="match status" value="1"/>
</dbReference>
<evidence type="ECO:0000313" key="3">
    <source>
        <dbReference type="Proteomes" id="UP000244081"/>
    </source>
</evidence>
<accession>A0A2T5V7L7</accession>
<evidence type="ECO:0000313" key="2">
    <source>
        <dbReference type="EMBL" id="PTW59730.1"/>
    </source>
</evidence>
<proteinExistence type="predicted"/>
<reference evidence="2 3" key="1">
    <citation type="submission" date="2018-04" db="EMBL/GenBank/DDBJ databases">
        <title>Genomic Encyclopedia of Archaeal and Bacterial Type Strains, Phase II (KMG-II): from individual species to whole genera.</title>
        <authorList>
            <person name="Goeker M."/>
        </authorList>
    </citation>
    <scope>NUCLEOTIDE SEQUENCE [LARGE SCALE GENOMIC DNA]</scope>
    <source>
        <strain evidence="2 3">DSM 23382</strain>
    </source>
</reference>
<keyword evidence="1" id="KW-0732">Signal</keyword>
<evidence type="ECO:0008006" key="4">
    <source>
        <dbReference type="Google" id="ProtNLM"/>
    </source>
</evidence>